<reference evidence="1" key="1">
    <citation type="submission" date="2021-01" db="EMBL/GenBank/DDBJ databases">
        <authorList>
            <person name="Corre E."/>
            <person name="Pelletier E."/>
            <person name="Niang G."/>
            <person name="Scheremetjew M."/>
            <person name="Finn R."/>
            <person name="Kale V."/>
            <person name="Holt S."/>
            <person name="Cochrane G."/>
            <person name="Meng A."/>
            <person name="Brown T."/>
            <person name="Cohen L."/>
        </authorList>
    </citation>
    <scope>NUCLEOTIDE SEQUENCE</scope>
    <source>
        <strain evidence="1">NY070348D</strain>
    </source>
</reference>
<protein>
    <submittedName>
        <fullName evidence="1">Uncharacterized protein</fullName>
    </submittedName>
</protein>
<dbReference type="AlphaFoldDB" id="A0A7S2W1Y5"/>
<dbReference type="EMBL" id="HBHK01000394">
    <property type="protein sequence ID" value="CAD9662184.1"/>
    <property type="molecule type" value="Transcribed_RNA"/>
</dbReference>
<evidence type="ECO:0000313" key="1">
    <source>
        <dbReference type="EMBL" id="CAD9662184.1"/>
    </source>
</evidence>
<name>A0A7S2W1Y5_9STRA</name>
<accession>A0A7S2W1Y5</accession>
<gene>
    <name evidence="1" type="ORF">QSP1433_LOCUS233</name>
</gene>
<sequence>MAYEEQSMGGGFSASGGDKVVEKVCKQVQRLDDARFALFTFDSGFLSPYRLQSYEDVKKEIEDVDSVFREMVWLGEVSRAQIATIQDMYLKMNENGNVYKLIKRINRF</sequence>
<proteinExistence type="predicted"/>
<organism evidence="1">
    <name type="scientific">Mucochytrium quahogii</name>
    <dbReference type="NCBI Taxonomy" id="96639"/>
    <lineage>
        <taxon>Eukaryota</taxon>
        <taxon>Sar</taxon>
        <taxon>Stramenopiles</taxon>
        <taxon>Bigyra</taxon>
        <taxon>Labyrinthulomycetes</taxon>
        <taxon>Thraustochytrida</taxon>
        <taxon>Thraustochytriidae</taxon>
        <taxon>Mucochytrium</taxon>
    </lineage>
</organism>